<reference evidence="3" key="1">
    <citation type="submission" date="2016-10" db="EMBL/GenBank/DDBJ databases">
        <authorList>
            <person name="Varghese N."/>
            <person name="Submissions S."/>
        </authorList>
    </citation>
    <scope>NUCLEOTIDE SEQUENCE [LARGE SCALE GENOMIC DNA]</scope>
    <source>
        <strain evidence="3">DSM 7481</strain>
    </source>
</reference>
<dbReference type="EMBL" id="FOMQ01000012">
    <property type="protein sequence ID" value="SFE04997.1"/>
    <property type="molecule type" value="Genomic_DNA"/>
</dbReference>
<evidence type="ECO:0000313" key="2">
    <source>
        <dbReference type="EMBL" id="SFE04997.1"/>
    </source>
</evidence>
<keyword evidence="1" id="KW-0732">Signal</keyword>
<dbReference type="Proteomes" id="UP000199517">
    <property type="component" value="Unassembled WGS sequence"/>
</dbReference>
<evidence type="ECO:0000256" key="1">
    <source>
        <dbReference type="SAM" id="SignalP"/>
    </source>
</evidence>
<dbReference type="AlphaFoldDB" id="A0A1I1XCC2"/>
<sequence length="60" mass="6497">MKKQDTNTMKKMLSSSLVALAIFAAAPMPSAHARVIGTVNVGFTLKTNHEPTPQEIWNAT</sequence>
<dbReference type="RefSeq" id="WP_092955008.1">
    <property type="nucleotide sequence ID" value="NZ_FOMQ01000012.1"/>
</dbReference>
<protein>
    <submittedName>
        <fullName evidence="2">Uncharacterized protein</fullName>
    </submittedName>
</protein>
<feature type="signal peptide" evidence="1">
    <location>
        <begin position="1"/>
        <end position="33"/>
    </location>
</feature>
<accession>A0A1I1XCC2</accession>
<gene>
    <name evidence="2" type="ORF">SAMN04489710_112130</name>
</gene>
<feature type="chain" id="PRO_5011681231" evidence="1">
    <location>
        <begin position="34"/>
        <end position="60"/>
    </location>
</feature>
<evidence type="ECO:0000313" key="3">
    <source>
        <dbReference type="Proteomes" id="UP000199517"/>
    </source>
</evidence>
<name>A0A1I1XCC2_9BURK</name>
<organism evidence="2 3">
    <name type="scientific">Paracidovorax konjaci</name>
    <dbReference type="NCBI Taxonomy" id="32040"/>
    <lineage>
        <taxon>Bacteria</taxon>
        <taxon>Pseudomonadati</taxon>
        <taxon>Pseudomonadota</taxon>
        <taxon>Betaproteobacteria</taxon>
        <taxon>Burkholderiales</taxon>
        <taxon>Comamonadaceae</taxon>
        <taxon>Paracidovorax</taxon>
    </lineage>
</organism>
<keyword evidence="3" id="KW-1185">Reference proteome</keyword>
<proteinExistence type="predicted"/>